<dbReference type="InterPro" id="IPR032675">
    <property type="entry name" value="LRR_dom_sf"/>
</dbReference>
<dbReference type="Gene3D" id="3.80.10.10">
    <property type="entry name" value="Ribonuclease Inhibitor"/>
    <property type="match status" value="1"/>
</dbReference>
<dbReference type="SUPFAM" id="SSF52047">
    <property type="entry name" value="RNI-like"/>
    <property type="match status" value="1"/>
</dbReference>
<proteinExistence type="predicted"/>
<sequence length="466" mass="51488">MESLWTLVGLHPYEVVYEQGVVLVRPEEVWPPGKPLSKEVTPMGSFLRVPEGALSKHQDFLKGLRPETVVFGDCLPFGSSKRFDHAVAQVFSRTPTVVVVHNTNLLSSLVKGFAGMRTLYLLHDLRVHVGARDPGMVHVGPSELRQVYGDCSALGVNHLVVDTEAACALAGVCPNLTELETNLEQMAALPSEILRVFDMRGSELRSWKSLVLGSSLSTTDVPASEEIVSMAAQRNPVLRHLQVYGASLSAIYAIVDFDEIASLSVRAESRSIWNMSFCYELLDKFSLTSLALKGFLGVDFSAIAACSARLRRLSVTSCHTSKRLVSRSSFPELDTLELDVLTDDELQSLLAACPKLVTLRLRGLEASRRFLSTFPGNLSLKRLEQLELACPESLADLGVSTARLERLFDSLPSLRYVAVESYALRLFLESRLPHVALGWLSCTVCAAKFPQHSKEQSSIWHRVHRK</sequence>
<organism evidence="1">
    <name type="scientific">Ixodes ricinus</name>
    <name type="common">Common tick</name>
    <name type="synonym">Acarus ricinus</name>
    <dbReference type="NCBI Taxonomy" id="34613"/>
    <lineage>
        <taxon>Eukaryota</taxon>
        <taxon>Metazoa</taxon>
        <taxon>Ecdysozoa</taxon>
        <taxon>Arthropoda</taxon>
        <taxon>Chelicerata</taxon>
        <taxon>Arachnida</taxon>
        <taxon>Acari</taxon>
        <taxon>Parasitiformes</taxon>
        <taxon>Ixodida</taxon>
        <taxon>Ixodoidea</taxon>
        <taxon>Ixodidae</taxon>
        <taxon>Ixodinae</taxon>
        <taxon>Ixodes</taxon>
    </lineage>
</organism>
<accession>A0A147BS78</accession>
<evidence type="ECO:0000313" key="1">
    <source>
        <dbReference type="EMBL" id="JAR93245.1"/>
    </source>
</evidence>
<dbReference type="EMBL" id="GEGO01002159">
    <property type="protein sequence ID" value="JAR93245.1"/>
    <property type="molecule type" value="Transcribed_RNA"/>
</dbReference>
<dbReference type="AlphaFoldDB" id="A0A147BS78"/>
<name>A0A147BS78_IXORI</name>
<protein>
    <submittedName>
        <fullName evidence="1">Uncharacterized protein</fullName>
    </submittedName>
</protein>
<reference evidence="1" key="1">
    <citation type="journal article" date="2018" name="PLoS Negl. Trop. Dis.">
        <title>Sialome diversity of ticks revealed by RNAseq of single tick salivary glands.</title>
        <authorList>
            <person name="Perner J."/>
            <person name="Kropackova S."/>
            <person name="Kopacek P."/>
            <person name="Ribeiro J.M."/>
        </authorList>
    </citation>
    <scope>NUCLEOTIDE SEQUENCE</scope>
    <source>
        <strain evidence="1">Siblings of single egg batch collected in Ceske Budejovice</strain>
        <tissue evidence="1">Salivary glands</tissue>
    </source>
</reference>